<dbReference type="Gene3D" id="1.10.238.270">
    <property type="match status" value="1"/>
</dbReference>
<evidence type="ECO:0000313" key="5">
    <source>
        <dbReference type="EMBL" id="JAS07688.1"/>
    </source>
</evidence>
<dbReference type="InterPro" id="IPR036728">
    <property type="entry name" value="PBP_GOBP_sf"/>
</dbReference>
<comment type="similarity">
    <text evidence="2">Belongs to the PBP/GOBP family.</text>
</comment>
<feature type="chain" id="PRO_5008580044" evidence="4">
    <location>
        <begin position="17"/>
        <end position="182"/>
    </location>
</feature>
<feature type="signal peptide" evidence="4">
    <location>
        <begin position="1"/>
        <end position="16"/>
    </location>
</feature>
<dbReference type="SUPFAM" id="SSF47565">
    <property type="entry name" value="Insect pheromone/odorant-binding proteins"/>
    <property type="match status" value="1"/>
</dbReference>
<sequence length="182" mass="20714">MHFLFLLVICVYIADGATYSERITRDADDECRPQHPPPGPPPECCKVPDMSKKYPELLEACKHLKPAPPPNGHPPSGPSHMGPPDDIGCFFECMYNASGLLGKDNKIDKEEFIKHVNKTVPTIDEFKNHFIHLMVGMEKCFHKDVYADVDKHKCKSGAIELHMCLERDIFLVSIYFKYLKII</sequence>
<keyword evidence="3" id="KW-0964">Secreted</keyword>
<dbReference type="PANTHER" id="PTHR21066:SF9">
    <property type="entry name" value="ODORANT-BINDING PROTEIN 59A"/>
    <property type="match status" value="1"/>
</dbReference>
<dbReference type="InterPro" id="IPR052295">
    <property type="entry name" value="Odorant-binding_protein"/>
</dbReference>
<evidence type="ECO:0000256" key="2">
    <source>
        <dbReference type="ARBA" id="ARBA00008098"/>
    </source>
</evidence>
<gene>
    <name evidence="5" type="ORF">g.17701</name>
</gene>
<comment type="subcellular location">
    <subcellularLocation>
        <location evidence="1">Secreted</location>
    </subcellularLocation>
</comment>
<protein>
    <submittedName>
        <fullName evidence="5">Uncharacterized protein</fullName>
    </submittedName>
</protein>
<evidence type="ECO:0000256" key="1">
    <source>
        <dbReference type="ARBA" id="ARBA00004613"/>
    </source>
</evidence>
<dbReference type="GO" id="GO:0005549">
    <property type="term" value="F:odorant binding"/>
    <property type="evidence" value="ECO:0007669"/>
    <property type="project" value="InterPro"/>
</dbReference>
<keyword evidence="4" id="KW-0732">Signal</keyword>
<evidence type="ECO:0000256" key="3">
    <source>
        <dbReference type="ARBA" id="ARBA00022525"/>
    </source>
</evidence>
<accession>A0A1B6C2F0</accession>
<dbReference type="AlphaFoldDB" id="A0A1B6C2F0"/>
<organism evidence="5">
    <name type="scientific">Clastoptera arizonana</name>
    <name type="common">Arizona spittle bug</name>
    <dbReference type="NCBI Taxonomy" id="38151"/>
    <lineage>
        <taxon>Eukaryota</taxon>
        <taxon>Metazoa</taxon>
        <taxon>Ecdysozoa</taxon>
        <taxon>Arthropoda</taxon>
        <taxon>Hexapoda</taxon>
        <taxon>Insecta</taxon>
        <taxon>Pterygota</taxon>
        <taxon>Neoptera</taxon>
        <taxon>Paraneoptera</taxon>
        <taxon>Hemiptera</taxon>
        <taxon>Auchenorrhyncha</taxon>
        <taxon>Cercopoidea</taxon>
        <taxon>Clastopteridae</taxon>
        <taxon>Clastoptera</taxon>
    </lineage>
</organism>
<name>A0A1B6C2F0_9HEMI</name>
<reference evidence="5" key="1">
    <citation type="submission" date="2015-12" db="EMBL/GenBank/DDBJ databases">
        <title>De novo transcriptome assembly of four potential Pierce s Disease insect vectors from Arizona vineyards.</title>
        <authorList>
            <person name="Tassone E.E."/>
        </authorList>
    </citation>
    <scope>NUCLEOTIDE SEQUENCE</scope>
</reference>
<dbReference type="PANTHER" id="PTHR21066">
    <property type="entry name" value="ODORANT-BINDING PROTEIN 59A-RELATED"/>
    <property type="match status" value="1"/>
</dbReference>
<evidence type="ECO:0000256" key="4">
    <source>
        <dbReference type="SAM" id="SignalP"/>
    </source>
</evidence>
<dbReference type="GO" id="GO:0005576">
    <property type="term" value="C:extracellular region"/>
    <property type="evidence" value="ECO:0007669"/>
    <property type="project" value="UniProtKB-SubCell"/>
</dbReference>
<proteinExistence type="inferred from homology"/>
<dbReference type="EMBL" id="GEDC01029610">
    <property type="protein sequence ID" value="JAS07688.1"/>
    <property type="molecule type" value="Transcribed_RNA"/>
</dbReference>